<dbReference type="RefSeq" id="WP_015820516.1">
    <property type="nucleotide sequence ID" value="NC_012997.1"/>
</dbReference>
<dbReference type="EMBL" id="CP001614">
    <property type="protein sequence ID" value="ACR14401.1"/>
    <property type="molecule type" value="Genomic_DNA"/>
</dbReference>
<name>C5BUE0_TERTT</name>
<dbReference type="PANTHER" id="PTHR31297">
    <property type="entry name" value="GLUCAN ENDO-1,6-BETA-GLUCOSIDASE B"/>
    <property type="match status" value="1"/>
</dbReference>
<dbReference type="EC" id="3.2.1.-" evidence="7"/>
<proteinExistence type="inferred from homology"/>
<dbReference type="SMART" id="SM00606">
    <property type="entry name" value="CBD_IV"/>
    <property type="match status" value="1"/>
</dbReference>
<evidence type="ECO:0000313" key="7">
    <source>
        <dbReference type="EMBL" id="ACR14401.1"/>
    </source>
</evidence>
<dbReference type="PANTHER" id="PTHR31297:SF13">
    <property type="entry name" value="PUTATIVE-RELATED"/>
    <property type="match status" value="1"/>
</dbReference>
<dbReference type="AlphaFoldDB" id="C5BUE0"/>
<dbReference type="Pfam" id="PF03422">
    <property type="entry name" value="CBM_6"/>
    <property type="match status" value="1"/>
</dbReference>
<sequence>MKCLLPLLCLLFSLAAQAALSPLHIRNGQWVDASNSPVALTGTNLGNWLSLEFWMLAMADDIAYQCALEKILDRRFGHKETEKLLATYRQSWLTEADWDILASFGFNLVRLPFHWSIIESEDKPQTLRADAWKYLDWAVAQAKQRGIYVLLDLHGAPGGQGWEHHTGCGGQNALWASADNRARTRWIWQQIAGHFRHEPAVAGYGLLNEPWGASPEVMASFAEELYREVRKLDKEHVIVLPGHLQGIAAYGNPADKGLTNVALEMHFYPGHFGWQSPGYAVHRDWLTCGANGKDGVCDWQNQLRGINAGFLVGEFQPWEDLPIDLAAPITRATYDRYSELHWAATSWAYKVVARTDDIHSWGLVTTTPSLAKVDFSAASLDQIHGYFAQFADAPRQVNTALHDALTATEPAKIFTLPPAPTGVTIHTEKNGIELRWKKSGVTQYRIYRSVYPDVGYEVLADSERATYVDPSPSDRDNFYRVTSVKGLDESFPGESVSLVRKPQYIPGKIEAEAYLSITGMGAQRSEDIPSTGDAHAFNLGWIDQGDTATYAISVRESGCYKVTARLASESGSEPGIEIKIGDAATMFSIPDTGGWQSWSSASSFLPLLTGDQQLTISAASGGWNINWLDFEFQPDPIFCKK</sequence>
<dbReference type="OrthoDB" id="9800955at2"/>
<dbReference type="Proteomes" id="UP000009080">
    <property type="component" value="Chromosome"/>
</dbReference>
<feature type="signal peptide" evidence="5">
    <location>
        <begin position="1"/>
        <end position="18"/>
    </location>
</feature>
<evidence type="ECO:0000256" key="3">
    <source>
        <dbReference type="ARBA" id="ARBA00023295"/>
    </source>
</evidence>
<dbReference type="CAZy" id="CBM6">
    <property type="family name" value="Carbohydrate-Binding Module Family 6"/>
</dbReference>
<dbReference type="eggNOG" id="COG2730">
    <property type="taxonomic scope" value="Bacteria"/>
</dbReference>
<dbReference type="GO" id="GO:0008422">
    <property type="term" value="F:beta-glucosidase activity"/>
    <property type="evidence" value="ECO:0007669"/>
    <property type="project" value="TreeGrafter"/>
</dbReference>
<keyword evidence="1 5" id="KW-0732">Signal</keyword>
<dbReference type="PROSITE" id="PS51175">
    <property type="entry name" value="CBM6"/>
    <property type="match status" value="1"/>
</dbReference>
<dbReference type="HOGENOM" id="CLU_031875_0_1_6"/>
<comment type="similarity">
    <text evidence="4">Belongs to the glycosyl hydrolase 5 (cellulase A) family.</text>
</comment>
<dbReference type="InterPro" id="IPR006584">
    <property type="entry name" value="Cellulose-bd_IV"/>
</dbReference>
<protein>
    <submittedName>
        <fullName evidence="7">Glycoside hydrolase family 5 domain protein</fullName>
        <ecNumber evidence="7">3.2.1.-</ecNumber>
    </submittedName>
</protein>
<dbReference type="CAZy" id="GH5">
    <property type="family name" value="Glycoside Hydrolase Family 5"/>
</dbReference>
<dbReference type="CDD" id="cd04080">
    <property type="entry name" value="CBM6_cellulase-like"/>
    <property type="match status" value="1"/>
</dbReference>
<dbReference type="InterPro" id="IPR013783">
    <property type="entry name" value="Ig-like_fold"/>
</dbReference>
<keyword evidence="8" id="KW-1185">Reference proteome</keyword>
<evidence type="ECO:0000256" key="5">
    <source>
        <dbReference type="SAM" id="SignalP"/>
    </source>
</evidence>
<dbReference type="InterPro" id="IPR017853">
    <property type="entry name" value="GH"/>
</dbReference>
<keyword evidence="3 4" id="KW-0326">Glycosidase</keyword>
<evidence type="ECO:0000313" key="8">
    <source>
        <dbReference type="Proteomes" id="UP000009080"/>
    </source>
</evidence>
<accession>C5BUE0</accession>
<dbReference type="STRING" id="377629.TERTU_4085"/>
<dbReference type="GO" id="GO:0005576">
    <property type="term" value="C:extracellular region"/>
    <property type="evidence" value="ECO:0007669"/>
    <property type="project" value="TreeGrafter"/>
</dbReference>
<dbReference type="GO" id="GO:0009986">
    <property type="term" value="C:cell surface"/>
    <property type="evidence" value="ECO:0007669"/>
    <property type="project" value="TreeGrafter"/>
</dbReference>
<dbReference type="InterPro" id="IPR001547">
    <property type="entry name" value="Glyco_hydro_5"/>
</dbReference>
<evidence type="ECO:0000256" key="2">
    <source>
        <dbReference type="ARBA" id="ARBA00022801"/>
    </source>
</evidence>
<dbReference type="InterPro" id="IPR005084">
    <property type="entry name" value="CBM6"/>
</dbReference>
<evidence type="ECO:0000256" key="1">
    <source>
        <dbReference type="ARBA" id="ARBA00022729"/>
    </source>
</evidence>
<dbReference type="SUPFAM" id="SSF51445">
    <property type="entry name" value="(Trans)glycosidases"/>
    <property type="match status" value="1"/>
</dbReference>
<evidence type="ECO:0000259" key="6">
    <source>
        <dbReference type="PROSITE" id="PS51175"/>
    </source>
</evidence>
<dbReference type="InterPro" id="IPR050386">
    <property type="entry name" value="Glycosyl_hydrolase_5"/>
</dbReference>
<feature type="domain" description="CBM6" evidence="6">
    <location>
        <begin position="507"/>
        <end position="631"/>
    </location>
</feature>
<organism evidence="7 8">
    <name type="scientific">Teredinibacter turnerae (strain ATCC 39867 / T7901)</name>
    <dbReference type="NCBI Taxonomy" id="377629"/>
    <lineage>
        <taxon>Bacteria</taxon>
        <taxon>Pseudomonadati</taxon>
        <taxon>Pseudomonadota</taxon>
        <taxon>Gammaproteobacteria</taxon>
        <taxon>Cellvibrionales</taxon>
        <taxon>Cellvibrionaceae</taxon>
        <taxon>Teredinibacter</taxon>
    </lineage>
</organism>
<dbReference type="GO" id="GO:0009251">
    <property type="term" value="P:glucan catabolic process"/>
    <property type="evidence" value="ECO:0007669"/>
    <property type="project" value="TreeGrafter"/>
</dbReference>
<gene>
    <name evidence="7" type="ordered locus">TERTU_4085</name>
</gene>
<dbReference type="GO" id="GO:0030246">
    <property type="term" value="F:carbohydrate binding"/>
    <property type="evidence" value="ECO:0007669"/>
    <property type="project" value="InterPro"/>
</dbReference>
<feature type="chain" id="PRO_5002947162" evidence="5">
    <location>
        <begin position="19"/>
        <end position="641"/>
    </location>
</feature>
<evidence type="ECO:0000256" key="4">
    <source>
        <dbReference type="RuleBase" id="RU361153"/>
    </source>
</evidence>
<dbReference type="Gene3D" id="2.60.120.260">
    <property type="entry name" value="Galactose-binding domain-like"/>
    <property type="match status" value="1"/>
</dbReference>
<dbReference type="KEGG" id="ttu:TERTU_4085"/>
<reference evidence="7 8" key="1">
    <citation type="journal article" date="2009" name="PLoS ONE">
        <title>The complete genome of Teredinibacter turnerae T7901: an intracellular endosymbiont of marine wood-boring bivalves (shipworms).</title>
        <authorList>
            <person name="Yang J.C."/>
            <person name="Madupu R."/>
            <person name="Durkin A.S."/>
            <person name="Ekborg N.A."/>
            <person name="Pedamallu C.S."/>
            <person name="Hostetler J.B."/>
            <person name="Radune D."/>
            <person name="Toms B.S."/>
            <person name="Henrissat B."/>
            <person name="Coutinho P.M."/>
            <person name="Schwarz S."/>
            <person name="Field L."/>
            <person name="Trindade-Silva A.E."/>
            <person name="Soares C.A.G."/>
            <person name="Elshahawi S."/>
            <person name="Hanora A."/>
            <person name="Schmidt E.W."/>
            <person name="Haygood M.G."/>
            <person name="Posfai J."/>
            <person name="Benner J."/>
            <person name="Madinger C."/>
            <person name="Nove J."/>
            <person name="Anton B."/>
            <person name="Chaudhary K."/>
            <person name="Foster J."/>
            <person name="Holman A."/>
            <person name="Kumar S."/>
            <person name="Lessard P.A."/>
            <person name="Luyten Y.A."/>
            <person name="Slatko B."/>
            <person name="Wood N."/>
            <person name="Wu B."/>
            <person name="Teplitski M."/>
            <person name="Mougous J.D."/>
            <person name="Ward N."/>
            <person name="Eisen J.A."/>
            <person name="Badger J.H."/>
            <person name="Distel D.L."/>
        </authorList>
    </citation>
    <scope>NUCLEOTIDE SEQUENCE [LARGE SCALE GENOMIC DNA]</scope>
    <source>
        <strain evidence="8">ATCC 39867 / T7901</strain>
    </source>
</reference>
<dbReference type="SUPFAM" id="SSF49785">
    <property type="entry name" value="Galactose-binding domain-like"/>
    <property type="match status" value="1"/>
</dbReference>
<keyword evidence="2 4" id="KW-0378">Hydrolase</keyword>
<dbReference type="Gene3D" id="2.60.40.10">
    <property type="entry name" value="Immunoglobulins"/>
    <property type="match status" value="1"/>
</dbReference>
<dbReference type="Gene3D" id="3.20.20.80">
    <property type="entry name" value="Glycosidases"/>
    <property type="match status" value="1"/>
</dbReference>
<dbReference type="InterPro" id="IPR008979">
    <property type="entry name" value="Galactose-bd-like_sf"/>
</dbReference>
<dbReference type="Pfam" id="PF00150">
    <property type="entry name" value="Cellulase"/>
    <property type="match status" value="1"/>
</dbReference>